<feature type="region of interest" description="Disordered" evidence="1">
    <location>
        <begin position="1"/>
        <end position="52"/>
    </location>
</feature>
<feature type="region of interest" description="Disordered" evidence="1">
    <location>
        <begin position="467"/>
        <end position="699"/>
    </location>
</feature>
<organism evidence="2 3">
    <name type="scientific">Cyanidium caldarium</name>
    <name type="common">Red alga</name>
    <dbReference type="NCBI Taxonomy" id="2771"/>
    <lineage>
        <taxon>Eukaryota</taxon>
        <taxon>Rhodophyta</taxon>
        <taxon>Bangiophyceae</taxon>
        <taxon>Cyanidiales</taxon>
        <taxon>Cyanidiaceae</taxon>
        <taxon>Cyanidium</taxon>
    </lineage>
</organism>
<comment type="caution">
    <text evidence="2">The sequence shown here is derived from an EMBL/GenBank/DDBJ whole genome shotgun (WGS) entry which is preliminary data.</text>
</comment>
<dbReference type="Proteomes" id="UP001301350">
    <property type="component" value="Unassembled WGS sequence"/>
</dbReference>
<evidence type="ECO:0000313" key="2">
    <source>
        <dbReference type="EMBL" id="KAK4534379.1"/>
    </source>
</evidence>
<dbReference type="AlphaFoldDB" id="A0AAV9IQH2"/>
<accession>A0AAV9IQH2</accession>
<name>A0AAV9IQH2_CYACA</name>
<evidence type="ECO:0008006" key="4">
    <source>
        <dbReference type="Google" id="ProtNLM"/>
    </source>
</evidence>
<protein>
    <recommendedName>
        <fullName evidence="4">DDT domain-containing protein</fullName>
    </recommendedName>
</protein>
<evidence type="ECO:0000313" key="3">
    <source>
        <dbReference type="Proteomes" id="UP001301350"/>
    </source>
</evidence>
<feature type="compositionally biased region" description="Acidic residues" evidence="1">
    <location>
        <begin position="531"/>
        <end position="555"/>
    </location>
</feature>
<feature type="region of interest" description="Disordered" evidence="1">
    <location>
        <begin position="253"/>
        <end position="278"/>
    </location>
</feature>
<evidence type="ECO:0000256" key="1">
    <source>
        <dbReference type="SAM" id="MobiDB-lite"/>
    </source>
</evidence>
<sequence length="699" mass="76296">MEGESGDTVEVPVEENGGGDGAATPPAPSWLSNGTGVATAPRERQATPAGPADASAEMLAQLRCSWTFASALQFLISFRDAINREACEFFKAARFSRSHLLLLDDICPEQLETELLLGYALGEPSGVQDQHGDATEDSLCNSLLARVHAALLHCMRAGRVDVHHARGRFGWVDVLAKELRERAYLYDTDESTAQLYGEDGHSVLNAMPYGALHPLQRVALLEALCTTAAEHSECVRDAVRQCIERRHGYAASMRRARRSRKDNRSGNRHRQQSTLYHFRSAKHELTQSAATADDEEAPPLAPHEDLQVRLVPFAQDAAGRQYWVPGGICAAERCGCVRVCRWRPPRARKGGDHAETGMAVTEDACEDVCIETVVRSFDTREHDLQQLAAELQHESHQRSRQVFDTIRDTVLPRLCEAYATREAQRRKVDRKRQQLAESEAYAAALRGGWIGPRTRGAQPRKSYREDDLFDGAFSSGGSSGDASAPMSESESVEASAASESIVSSRLDDDDDDDDDGDDGDDDFVWNGQAEDICEHDDSDAWEEPANIDDDDEDAAWSDHQRRTGRKRSASSHDPARPASRTAGPSRVAGDMQTPPTNGARGVHSGLVPLSIIYPTMPPASGPRLAKWLPPPPPPPSWNRPFPDRAARSHRPAPSHEWATFDDSSPSVSGSSRHADSFAANAAGGSAAEGIDEYGDSPET</sequence>
<feature type="compositionally biased region" description="Pro residues" evidence="1">
    <location>
        <begin position="628"/>
        <end position="637"/>
    </location>
</feature>
<dbReference type="EMBL" id="JANCYW010000001">
    <property type="protein sequence ID" value="KAK4534379.1"/>
    <property type="molecule type" value="Genomic_DNA"/>
</dbReference>
<gene>
    <name evidence="2" type="ORF">CDCA_CDCA01G0404</name>
</gene>
<feature type="compositionally biased region" description="Acidic residues" evidence="1">
    <location>
        <begin position="507"/>
        <end position="523"/>
    </location>
</feature>
<feature type="compositionally biased region" description="Low complexity" evidence="1">
    <location>
        <begin position="470"/>
        <end position="504"/>
    </location>
</feature>
<feature type="compositionally biased region" description="Acidic residues" evidence="1">
    <location>
        <begin position="689"/>
        <end position="699"/>
    </location>
</feature>
<reference evidence="2 3" key="1">
    <citation type="submission" date="2022-07" db="EMBL/GenBank/DDBJ databases">
        <title>Genome-wide signatures of adaptation to extreme environments.</title>
        <authorList>
            <person name="Cho C.H."/>
            <person name="Yoon H.S."/>
        </authorList>
    </citation>
    <scope>NUCLEOTIDE SEQUENCE [LARGE SCALE GENOMIC DNA]</scope>
    <source>
        <strain evidence="2 3">DBV 063 E5</strain>
    </source>
</reference>
<feature type="compositionally biased region" description="Basic residues" evidence="1">
    <location>
        <begin position="254"/>
        <end position="271"/>
    </location>
</feature>
<keyword evidence="3" id="KW-1185">Reference proteome</keyword>
<feature type="compositionally biased region" description="Low complexity" evidence="1">
    <location>
        <begin position="663"/>
        <end position="687"/>
    </location>
</feature>
<proteinExistence type="predicted"/>